<gene>
    <name evidence="10" type="ORF">OV079_41175</name>
</gene>
<dbReference type="Gene3D" id="3.30.1380.10">
    <property type="match status" value="1"/>
</dbReference>
<feature type="domain" description="LysM" evidence="9">
    <location>
        <begin position="223"/>
        <end position="268"/>
    </location>
</feature>
<feature type="region of interest" description="Disordered" evidence="8">
    <location>
        <begin position="139"/>
        <end position="166"/>
    </location>
</feature>
<evidence type="ECO:0000313" key="10">
    <source>
        <dbReference type="EMBL" id="MCY1011864.1"/>
    </source>
</evidence>
<dbReference type="AlphaFoldDB" id="A0A9X3J2K0"/>
<reference evidence="10" key="1">
    <citation type="submission" date="2022-11" db="EMBL/GenBank/DDBJ databases">
        <title>Minimal conservation of predation-associated metabolite biosynthetic gene clusters underscores biosynthetic potential of Myxococcota including descriptions for ten novel species: Archangium lansinium sp. nov., Myxococcus landrumus sp. nov., Nannocystis bai.</title>
        <authorList>
            <person name="Ahearne A."/>
            <person name="Stevens C."/>
            <person name="Phillips K."/>
        </authorList>
    </citation>
    <scope>NUCLEOTIDE SEQUENCE</scope>
    <source>
        <strain evidence="10">Na p29</strain>
    </source>
</reference>
<organism evidence="10 11">
    <name type="scientific">Nannocystis pusilla</name>
    <dbReference type="NCBI Taxonomy" id="889268"/>
    <lineage>
        <taxon>Bacteria</taxon>
        <taxon>Pseudomonadati</taxon>
        <taxon>Myxococcota</taxon>
        <taxon>Polyangia</taxon>
        <taxon>Nannocystales</taxon>
        <taxon>Nannocystaceae</taxon>
        <taxon>Nannocystis</taxon>
    </lineage>
</organism>
<dbReference type="Pfam" id="PF03411">
    <property type="entry name" value="Peptidase_M74"/>
    <property type="match status" value="1"/>
</dbReference>
<dbReference type="SMART" id="SM00257">
    <property type="entry name" value="LysM"/>
    <property type="match status" value="2"/>
</dbReference>
<dbReference type="PANTHER" id="PTHR33734:SF22">
    <property type="entry name" value="MEMBRANE-BOUND LYTIC MUREIN TRANSGLYCOSYLASE D"/>
    <property type="match status" value="1"/>
</dbReference>
<keyword evidence="1" id="KW-0645">Protease</keyword>
<feature type="compositionally biased region" description="Pro residues" evidence="8">
    <location>
        <begin position="152"/>
        <end position="162"/>
    </location>
</feature>
<dbReference type="CDD" id="cd00118">
    <property type="entry name" value="LysM"/>
    <property type="match status" value="2"/>
</dbReference>
<dbReference type="GO" id="GO:0008237">
    <property type="term" value="F:metallopeptidase activity"/>
    <property type="evidence" value="ECO:0007669"/>
    <property type="project" value="UniProtKB-KW"/>
</dbReference>
<dbReference type="SUPFAM" id="SSF55166">
    <property type="entry name" value="Hedgehog/DD-peptidase"/>
    <property type="match status" value="1"/>
</dbReference>
<dbReference type="GO" id="GO:0004252">
    <property type="term" value="F:serine-type endopeptidase activity"/>
    <property type="evidence" value="ECO:0007669"/>
    <property type="project" value="InterPro"/>
</dbReference>
<evidence type="ECO:0000256" key="7">
    <source>
        <dbReference type="ARBA" id="ARBA00023049"/>
    </source>
</evidence>
<keyword evidence="7" id="KW-0482">Metalloprotease</keyword>
<dbReference type="GO" id="GO:0046872">
    <property type="term" value="F:metal ion binding"/>
    <property type="evidence" value="ECO:0007669"/>
    <property type="project" value="UniProtKB-KW"/>
</dbReference>
<dbReference type="Proteomes" id="UP001150924">
    <property type="component" value="Unassembled WGS sequence"/>
</dbReference>
<keyword evidence="4" id="KW-0574">Periplasm</keyword>
<keyword evidence="3" id="KW-0732">Signal</keyword>
<dbReference type="InterPro" id="IPR018392">
    <property type="entry name" value="LysM"/>
</dbReference>
<evidence type="ECO:0000256" key="6">
    <source>
        <dbReference type="ARBA" id="ARBA00022833"/>
    </source>
</evidence>
<keyword evidence="6" id="KW-0862">Zinc</keyword>
<evidence type="ECO:0000313" key="11">
    <source>
        <dbReference type="Proteomes" id="UP001150924"/>
    </source>
</evidence>
<evidence type="ECO:0000256" key="8">
    <source>
        <dbReference type="SAM" id="MobiDB-lite"/>
    </source>
</evidence>
<keyword evidence="5" id="KW-0378">Hydrolase</keyword>
<dbReference type="EMBL" id="JAPNKE010000002">
    <property type="protein sequence ID" value="MCY1011864.1"/>
    <property type="molecule type" value="Genomic_DNA"/>
</dbReference>
<evidence type="ECO:0000256" key="3">
    <source>
        <dbReference type="ARBA" id="ARBA00022729"/>
    </source>
</evidence>
<dbReference type="InterPro" id="IPR005073">
    <property type="entry name" value="Peptidase_M74"/>
</dbReference>
<dbReference type="Pfam" id="PF01476">
    <property type="entry name" value="LysM"/>
    <property type="match status" value="2"/>
</dbReference>
<dbReference type="RefSeq" id="WP_267775180.1">
    <property type="nucleotide sequence ID" value="NZ_JAPNKE010000002.1"/>
</dbReference>
<dbReference type="SUPFAM" id="SSF54106">
    <property type="entry name" value="LysM domain"/>
    <property type="match status" value="1"/>
</dbReference>
<dbReference type="GO" id="GO:0030288">
    <property type="term" value="C:outer membrane-bounded periplasmic space"/>
    <property type="evidence" value="ECO:0007669"/>
    <property type="project" value="InterPro"/>
</dbReference>
<protein>
    <submittedName>
        <fullName evidence="10">Penicillin-insensitive murein endopeptidase</fullName>
    </submittedName>
</protein>
<evidence type="ECO:0000256" key="2">
    <source>
        <dbReference type="ARBA" id="ARBA00022723"/>
    </source>
</evidence>
<dbReference type="GO" id="GO:0008932">
    <property type="term" value="F:lytic endotransglycosylase activity"/>
    <property type="evidence" value="ECO:0007669"/>
    <property type="project" value="TreeGrafter"/>
</dbReference>
<dbReference type="InterPro" id="IPR009045">
    <property type="entry name" value="Zn_M74/Hedgehog-like"/>
</dbReference>
<feature type="compositionally biased region" description="Basic residues" evidence="8">
    <location>
        <begin position="51"/>
        <end position="75"/>
    </location>
</feature>
<sequence length="492" mass="54142">MTRSSSAHPFRHAAFARWGSFWALLVVLCAGLASPLVSEAAAAASSGKSSSSKKKSSGGKSSAKKKSGGKGKKASSKSAAPKPIRPLQRDVVGPEAVPDGDWAEGETDTDGEGDLEEDTGDAGDPESELEAIERELLSQPAGPEPEIVYAEGPPPPPPPPVKPRSLKHALIPGETLDDVAALYKVEVGDLARWNGIRAGEPIPKKKKDLRVITTHSPPPREKLEHLIKRGDTWDKIAAEFGVEVATLRQQNPRLGDKLEPKPKQKLKVVAWKDLDVSPSAGLGTKLSQIRVRAGGLSIGKPNRGKLVRGVKLPDRPDLYVKRKPDESYASTHTVMQTMAAITRFRHESSFKGQVVIGGMSRARGGRFRPHKSHQSGRDVDIRLPVLRSAEGKRHTTSADVDWKATWQLMRAFLDTGEVEYIFLEYNLQKRLYKAARESGVSREQLDAWLEWPVKIKKRSNKRVLIRHVEGHTTHMHVRIRCGPNEKHCYSSR</sequence>
<name>A0A9X3J2K0_9BACT</name>
<feature type="compositionally biased region" description="Acidic residues" evidence="8">
    <location>
        <begin position="101"/>
        <end position="127"/>
    </location>
</feature>
<evidence type="ECO:0000256" key="5">
    <source>
        <dbReference type="ARBA" id="ARBA00022801"/>
    </source>
</evidence>
<keyword evidence="11" id="KW-1185">Reference proteome</keyword>
<evidence type="ECO:0000259" key="9">
    <source>
        <dbReference type="PROSITE" id="PS51782"/>
    </source>
</evidence>
<feature type="compositionally biased region" description="Low complexity" evidence="8">
    <location>
        <begin position="40"/>
        <end position="50"/>
    </location>
</feature>
<keyword evidence="2" id="KW-0479">Metal-binding</keyword>
<dbReference type="PANTHER" id="PTHR33734">
    <property type="entry name" value="LYSM DOMAIN-CONTAINING GPI-ANCHORED PROTEIN 2"/>
    <property type="match status" value="1"/>
</dbReference>
<dbReference type="GO" id="GO:0006508">
    <property type="term" value="P:proteolysis"/>
    <property type="evidence" value="ECO:0007669"/>
    <property type="project" value="UniProtKB-KW"/>
</dbReference>
<dbReference type="InterPro" id="IPR036779">
    <property type="entry name" value="LysM_dom_sf"/>
</dbReference>
<comment type="caution">
    <text evidence="10">The sequence shown here is derived from an EMBL/GenBank/DDBJ whole genome shotgun (WGS) entry which is preliminary data.</text>
</comment>
<dbReference type="Gene3D" id="3.10.350.10">
    <property type="entry name" value="LysM domain"/>
    <property type="match status" value="1"/>
</dbReference>
<proteinExistence type="predicted"/>
<evidence type="ECO:0000256" key="1">
    <source>
        <dbReference type="ARBA" id="ARBA00022670"/>
    </source>
</evidence>
<accession>A0A9X3J2K0</accession>
<dbReference type="PROSITE" id="PS51782">
    <property type="entry name" value="LYSM"/>
    <property type="match status" value="1"/>
</dbReference>
<feature type="region of interest" description="Disordered" evidence="8">
    <location>
        <begin position="39"/>
        <end position="127"/>
    </location>
</feature>
<evidence type="ECO:0000256" key="4">
    <source>
        <dbReference type="ARBA" id="ARBA00022764"/>
    </source>
</evidence>